<protein>
    <submittedName>
        <fullName evidence="1">Uncharacterized protein</fullName>
    </submittedName>
</protein>
<accession>A0A806K045</accession>
<sequence>MWMLILVLPVFLGLLAMGLYGAWNNRQAEKYNEWKKQQEEQEKNSVPA</sequence>
<dbReference type="EMBL" id="JQ844201">
    <property type="protein sequence ID" value="AGS52573.1"/>
    <property type="molecule type" value="Genomic_DNA"/>
</dbReference>
<reference evidence="1" key="1">
    <citation type="submission" date="2012-03" db="EMBL/GenBank/DDBJ databases">
        <title>Functional metagenomics reveals considerable lignocellulase gene clusters in the gut microbiome of a wood-feeding higher termite.</title>
        <authorList>
            <person name="Liu N."/>
        </authorList>
    </citation>
    <scope>NUCLEOTIDE SEQUENCE</scope>
</reference>
<proteinExistence type="predicted"/>
<name>A0A806K045_9BACT</name>
<evidence type="ECO:0000313" key="1">
    <source>
        <dbReference type="EMBL" id="AGS52573.1"/>
    </source>
</evidence>
<organism evidence="1">
    <name type="scientific">uncultured bacterium contig00023</name>
    <dbReference type="NCBI Taxonomy" id="1181512"/>
    <lineage>
        <taxon>Bacteria</taxon>
        <taxon>environmental samples</taxon>
    </lineage>
</organism>
<dbReference type="AlphaFoldDB" id="A0A806K045"/>